<dbReference type="Proteomes" id="UP000676194">
    <property type="component" value="Chromosome"/>
</dbReference>
<name>A0A8E6B2G7_9BACT</name>
<dbReference type="InterPro" id="IPR029044">
    <property type="entry name" value="Nucleotide-diphossugar_trans"/>
</dbReference>
<evidence type="ECO:0000313" key="2">
    <source>
        <dbReference type="EMBL" id="QVL30688.1"/>
    </source>
</evidence>
<evidence type="ECO:0000259" key="1">
    <source>
        <dbReference type="Pfam" id="PF00535"/>
    </source>
</evidence>
<reference evidence="2" key="1">
    <citation type="submission" date="2021-05" db="EMBL/GenBank/DDBJ databases">
        <title>Complete genome sequence of the cellulolytic planctomycete Telmatocola sphagniphila SP2T and characterization of the first cellulase from planctomycetes.</title>
        <authorList>
            <person name="Rakitin A.L."/>
            <person name="Beletsky A.V."/>
            <person name="Naumoff D.G."/>
            <person name="Kulichevskaya I.S."/>
            <person name="Mardanov A.V."/>
            <person name="Ravin N.V."/>
            <person name="Dedysh S.N."/>
        </authorList>
    </citation>
    <scope>NUCLEOTIDE SEQUENCE</scope>
    <source>
        <strain evidence="2">SP2T</strain>
    </source>
</reference>
<sequence>MRYLTAIPIYNEEKTLRNVLREVRRYASEILVINDGSTDSTGELLRSESDLHVVTHARNLGYGAALVSAFGYAIAHRYDVLVTMDCDGQHEPSRIPVLLEAIDQCDIVSGSRYLRDFRQDTLAPSDRRYINETITEELNQKFQLNLTDSFCGFKAYRRDALEMLRITERGWGMPLQLWVQAARQKLRIKEIAVPRLYLDPNRAFGGVLNDSQARLQYYRDIIARAERDCLPPNLCTDFLELMSMENCL</sequence>
<evidence type="ECO:0000313" key="3">
    <source>
        <dbReference type="Proteomes" id="UP000676194"/>
    </source>
</evidence>
<dbReference type="CDD" id="cd04179">
    <property type="entry name" value="DPM_DPG-synthase_like"/>
    <property type="match status" value="1"/>
</dbReference>
<dbReference type="AlphaFoldDB" id="A0A8E6B2G7"/>
<dbReference type="KEGG" id="tsph:KIH39_17745"/>
<dbReference type="Gene3D" id="3.90.550.10">
    <property type="entry name" value="Spore Coat Polysaccharide Biosynthesis Protein SpsA, Chain A"/>
    <property type="match status" value="1"/>
</dbReference>
<dbReference type="RefSeq" id="WP_213494568.1">
    <property type="nucleotide sequence ID" value="NZ_CP074694.1"/>
</dbReference>
<accession>A0A8E6B2G7</accession>
<dbReference type="PANTHER" id="PTHR48090">
    <property type="entry name" value="UNDECAPRENYL-PHOSPHATE 4-DEOXY-4-FORMAMIDO-L-ARABINOSE TRANSFERASE-RELATED"/>
    <property type="match status" value="1"/>
</dbReference>
<dbReference type="InterPro" id="IPR050256">
    <property type="entry name" value="Glycosyltransferase_2"/>
</dbReference>
<dbReference type="Pfam" id="PF00535">
    <property type="entry name" value="Glycos_transf_2"/>
    <property type="match status" value="1"/>
</dbReference>
<protein>
    <submittedName>
        <fullName evidence="2">Glycosyltransferase family 2 protein</fullName>
    </submittedName>
</protein>
<gene>
    <name evidence="2" type="ORF">KIH39_17745</name>
</gene>
<proteinExistence type="predicted"/>
<dbReference type="SUPFAM" id="SSF53448">
    <property type="entry name" value="Nucleotide-diphospho-sugar transferases"/>
    <property type="match status" value="1"/>
</dbReference>
<keyword evidence="3" id="KW-1185">Reference proteome</keyword>
<feature type="domain" description="Glycosyltransferase 2-like" evidence="1">
    <location>
        <begin position="7"/>
        <end position="162"/>
    </location>
</feature>
<dbReference type="InterPro" id="IPR001173">
    <property type="entry name" value="Glyco_trans_2-like"/>
</dbReference>
<organism evidence="2 3">
    <name type="scientific">Telmatocola sphagniphila</name>
    <dbReference type="NCBI Taxonomy" id="1123043"/>
    <lineage>
        <taxon>Bacteria</taxon>
        <taxon>Pseudomonadati</taxon>
        <taxon>Planctomycetota</taxon>
        <taxon>Planctomycetia</taxon>
        <taxon>Gemmatales</taxon>
        <taxon>Gemmataceae</taxon>
    </lineage>
</organism>
<dbReference type="EMBL" id="CP074694">
    <property type="protein sequence ID" value="QVL30688.1"/>
    <property type="molecule type" value="Genomic_DNA"/>
</dbReference>